<dbReference type="AlphaFoldDB" id="A0A401V1Y0"/>
<keyword evidence="4" id="KW-0378">Hydrolase</keyword>
<protein>
    <recommendedName>
        <fullName evidence="2">adenosylhomocysteine nucleosidase</fullName>
        <ecNumber evidence="2">3.2.2.9</ecNumber>
    </recommendedName>
</protein>
<dbReference type="GO" id="GO:0019284">
    <property type="term" value="P:L-methionine salvage from S-adenosylmethionine"/>
    <property type="evidence" value="ECO:0007669"/>
    <property type="project" value="TreeGrafter"/>
</dbReference>
<accession>A0A401V1Y0</accession>
<evidence type="ECO:0000256" key="6">
    <source>
        <dbReference type="SAM" id="Phobius"/>
    </source>
</evidence>
<dbReference type="SUPFAM" id="SSF53167">
    <property type="entry name" value="Purine and uridine phosphorylases"/>
    <property type="match status" value="1"/>
</dbReference>
<dbReference type="PANTHER" id="PTHR46832:SF1">
    <property type="entry name" value="5'-METHYLTHIOADENOSINE_S-ADENOSYLHOMOCYSTEINE NUCLEOSIDASE"/>
    <property type="match status" value="1"/>
</dbReference>
<dbReference type="CDD" id="cd09008">
    <property type="entry name" value="MTAN"/>
    <property type="match status" value="1"/>
</dbReference>
<keyword evidence="6" id="KW-0812">Transmembrane</keyword>
<dbReference type="EMBL" id="BHYL01000207">
    <property type="protein sequence ID" value="GCD20914.1"/>
    <property type="molecule type" value="Genomic_DNA"/>
</dbReference>
<dbReference type="NCBIfam" id="TIGR01704">
    <property type="entry name" value="MTA_SAH-Nsdase"/>
    <property type="match status" value="1"/>
</dbReference>
<keyword evidence="9" id="KW-1185">Reference proteome</keyword>
<sequence length="240" mass="24487">MIAVDAVVVTAMADEAAPFVARADFVGPVTRVGHAQHRMLTLAGRQVLLVVSGIGLVNAATAAAVAINATHPRALVSAGSAGGVGVEVRVGDVVVGSEYVYSGADARAFGYELGQVPGMPEVYAAEHALHDAATAATVDLRVLSGTVLSGDAFIDASRVDAIRSAFPGALATDMESAALAHTSHLYGVPFLSVRGISDLCGPVANDDFLTHVDDAADRSAAVVIELLRAMAEEPTPHLVP</sequence>
<dbReference type="RefSeq" id="WP_124343424.1">
    <property type="nucleotide sequence ID" value="NZ_BHYL01000207.1"/>
</dbReference>
<gene>
    <name evidence="8" type="ORF">CTKZ_24760</name>
</gene>
<feature type="transmembrane region" description="Helical" evidence="6">
    <location>
        <begin position="47"/>
        <end position="67"/>
    </location>
</feature>
<evidence type="ECO:0000256" key="4">
    <source>
        <dbReference type="ARBA" id="ARBA00022801"/>
    </source>
</evidence>
<dbReference type="InterPro" id="IPR000845">
    <property type="entry name" value="Nucleoside_phosphorylase_d"/>
</dbReference>
<dbReference type="Gene3D" id="3.40.50.1580">
    <property type="entry name" value="Nucleoside phosphorylase domain"/>
    <property type="match status" value="1"/>
</dbReference>
<organism evidence="8 9">
    <name type="scientific">Cellulomonas algicola</name>
    <dbReference type="NCBI Taxonomy" id="2071633"/>
    <lineage>
        <taxon>Bacteria</taxon>
        <taxon>Bacillati</taxon>
        <taxon>Actinomycetota</taxon>
        <taxon>Actinomycetes</taxon>
        <taxon>Micrococcales</taxon>
        <taxon>Cellulomonadaceae</taxon>
        <taxon>Cellulomonas</taxon>
    </lineage>
</organism>
<evidence type="ECO:0000256" key="1">
    <source>
        <dbReference type="ARBA" id="ARBA00004945"/>
    </source>
</evidence>
<dbReference type="GO" id="GO:0008930">
    <property type="term" value="F:methylthioadenosine nucleosidase activity"/>
    <property type="evidence" value="ECO:0007669"/>
    <property type="project" value="InterPro"/>
</dbReference>
<keyword evidence="3" id="KW-0028">Amino-acid biosynthesis</keyword>
<dbReference type="PANTHER" id="PTHR46832">
    <property type="entry name" value="5'-METHYLTHIOADENOSINE/S-ADENOSYLHOMOCYSTEINE NUCLEOSIDASE"/>
    <property type="match status" value="1"/>
</dbReference>
<proteinExistence type="predicted"/>
<dbReference type="Proteomes" id="UP000288246">
    <property type="component" value="Unassembled WGS sequence"/>
</dbReference>
<dbReference type="InterPro" id="IPR010049">
    <property type="entry name" value="MTA_SAH_Nsdase"/>
</dbReference>
<dbReference type="GO" id="GO:0019509">
    <property type="term" value="P:L-methionine salvage from methylthioadenosine"/>
    <property type="evidence" value="ECO:0007669"/>
    <property type="project" value="UniProtKB-UniPathway"/>
</dbReference>
<dbReference type="GO" id="GO:0005829">
    <property type="term" value="C:cytosol"/>
    <property type="evidence" value="ECO:0007669"/>
    <property type="project" value="TreeGrafter"/>
</dbReference>
<dbReference type="InterPro" id="IPR035994">
    <property type="entry name" value="Nucleoside_phosphorylase_sf"/>
</dbReference>
<keyword evidence="6" id="KW-1133">Transmembrane helix</keyword>
<keyword evidence="5" id="KW-0486">Methionine biosynthesis</keyword>
<comment type="caution">
    <text evidence="8">The sequence shown here is derived from an EMBL/GenBank/DDBJ whole genome shotgun (WGS) entry which is preliminary data.</text>
</comment>
<dbReference type="OrthoDB" id="3734512at2"/>
<keyword evidence="6" id="KW-0472">Membrane</keyword>
<dbReference type="Pfam" id="PF01048">
    <property type="entry name" value="PNP_UDP_1"/>
    <property type="match status" value="1"/>
</dbReference>
<dbReference type="UniPathway" id="UPA00904">
    <property type="reaction ID" value="UER00871"/>
</dbReference>
<evidence type="ECO:0000313" key="9">
    <source>
        <dbReference type="Proteomes" id="UP000288246"/>
    </source>
</evidence>
<comment type="pathway">
    <text evidence="1">Amino-acid biosynthesis; L-methionine biosynthesis via salvage pathway; S-methyl-5-thio-alpha-D-ribose 1-phosphate from S-methyl-5'-thioadenosine (hydrolase route): step 1/2.</text>
</comment>
<feature type="domain" description="Nucleoside phosphorylase" evidence="7">
    <location>
        <begin position="6"/>
        <end position="228"/>
    </location>
</feature>
<evidence type="ECO:0000313" key="8">
    <source>
        <dbReference type="EMBL" id="GCD20914.1"/>
    </source>
</evidence>
<evidence type="ECO:0000256" key="5">
    <source>
        <dbReference type="ARBA" id="ARBA00023167"/>
    </source>
</evidence>
<dbReference type="GO" id="GO:0009164">
    <property type="term" value="P:nucleoside catabolic process"/>
    <property type="evidence" value="ECO:0007669"/>
    <property type="project" value="InterPro"/>
</dbReference>
<dbReference type="GO" id="GO:0008782">
    <property type="term" value="F:adenosylhomocysteine nucleosidase activity"/>
    <property type="evidence" value="ECO:0007669"/>
    <property type="project" value="UniProtKB-EC"/>
</dbReference>
<name>A0A401V1Y0_9CELL</name>
<dbReference type="NCBIfam" id="NF004079">
    <property type="entry name" value="PRK05584.1"/>
    <property type="match status" value="1"/>
</dbReference>
<evidence type="ECO:0000256" key="2">
    <source>
        <dbReference type="ARBA" id="ARBA00011974"/>
    </source>
</evidence>
<reference evidence="8 9" key="1">
    <citation type="submission" date="2018-11" db="EMBL/GenBank/DDBJ databases">
        <title>Draft genome sequence of Cellulomonas takizawaensis strain TKZ-21.</title>
        <authorList>
            <person name="Yamamura H."/>
            <person name="Hayashi T."/>
            <person name="Hamada M."/>
            <person name="Serisawa Y."/>
            <person name="Matsuyama K."/>
            <person name="Nakagawa Y."/>
            <person name="Otoguro M."/>
            <person name="Yanagida F."/>
            <person name="Hayakawa M."/>
        </authorList>
    </citation>
    <scope>NUCLEOTIDE SEQUENCE [LARGE SCALE GENOMIC DNA]</scope>
    <source>
        <strain evidence="8 9">TKZ-21</strain>
    </source>
</reference>
<dbReference type="EC" id="3.2.2.9" evidence="2"/>
<evidence type="ECO:0000256" key="3">
    <source>
        <dbReference type="ARBA" id="ARBA00022605"/>
    </source>
</evidence>
<evidence type="ECO:0000259" key="7">
    <source>
        <dbReference type="Pfam" id="PF01048"/>
    </source>
</evidence>